<comment type="caution">
    <text evidence="2">The sequence shown here is derived from an EMBL/GenBank/DDBJ whole genome shotgun (WGS) entry which is preliminary data.</text>
</comment>
<sequence length="370" mass="39642">MPHQNPPIPAPPTDRPAGELRYLDLALRATRRHVRGIALGAVVMWLLAALAFGLGGMPLTTVSITVLAVLFSLLALAQYAAVGRWLRAAPRLFATEPWRPVDVRAVRRDSRATVLELTESSGAEVHVRLTAAVDLLRHAVGRAERLWLAGPDEHGWVAVHLAGVRAPLPGRIVPEARRRSDLPPMAISAFDPAAPASADVVTAGTARALLRYSRQLYVPAKTLLAIGLGVLIPALWIKQYALLVISAVAFAAAVPVFLSARKRLGDWPKLLRLLDAGPWQRVPAELDPLWQPGGRGFADGKATLTLPTGENLAVRLPMLGFDVAEYVRNTGTVWIAGEPGPSFAIGVPGSPILAVAHQLQSGPRRAQLHA</sequence>
<proteinExistence type="predicted"/>
<dbReference type="EMBL" id="JBHLZU010000018">
    <property type="protein sequence ID" value="MFB9906474.1"/>
    <property type="molecule type" value="Genomic_DNA"/>
</dbReference>
<dbReference type="RefSeq" id="WP_377854850.1">
    <property type="nucleotide sequence ID" value="NZ_JBHLZU010000018.1"/>
</dbReference>
<accession>A0ABV5ZZZ8</accession>
<organism evidence="2 3">
    <name type="scientific">Allokutzneria oryzae</name>
    <dbReference type="NCBI Taxonomy" id="1378989"/>
    <lineage>
        <taxon>Bacteria</taxon>
        <taxon>Bacillati</taxon>
        <taxon>Actinomycetota</taxon>
        <taxon>Actinomycetes</taxon>
        <taxon>Pseudonocardiales</taxon>
        <taxon>Pseudonocardiaceae</taxon>
        <taxon>Allokutzneria</taxon>
    </lineage>
</organism>
<keyword evidence="1" id="KW-1133">Transmembrane helix</keyword>
<reference evidence="2 3" key="1">
    <citation type="submission" date="2024-09" db="EMBL/GenBank/DDBJ databases">
        <authorList>
            <person name="Sun Q."/>
            <person name="Mori K."/>
        </authorList>
    </citation>
    <scope>NUCLEOTIDE SEQUENCE [LARGE SCALE GENOMIC DNA]</scope>
    <source>
        <strain evidence="2 3">TBRC 7907</strain>
    </source>
</reference>
<keyword evidence="1" id="KW-0472">Membrane</keyword>
<feature type="transmembrane region" description="Helical" evidence="1">
    <location>
        <begin position="37"/>
        <end position="56"/>
    </location>
</feature>
<feature type="transmembrane region" description="Helical" evidence="1">
    <location>
        <begin position="216"/>
        <end position="236"/>
    </location>
</feature>
<keyword evidence="3" id="KW-1185">Reference proteome</keyword>
<keyword evidence="1" id="KW-0812">Transmembrane</keyword>
<feature type="transmembrane region" description="Helical" evidence="1">
    <location>
        <begin position="62"/>
        <end position="82"/>
    </location>
</feature>
<name>A0ABV5ZZZ8_9PSEU</name>
<evidence type="ECO:0000313" key="2">
    <source>
        <dbReference type="EMBL" id="MFB9906474.1"/>
    </source>
</evidence>
<dbReference type="Proteomes" id="UP001589693">
    <property type="component" value="Unassembled WGS sequence"/>
</dbReference>
<evidence type="ECO:0000256" key="1">
    <source>
        <dbReference type="SAM" id="Phobius"/>
    </source>
</evidence>
<protein>
    <recommendedName>
        <fullName evidence="4">DUF2207 domain-containing protein</fullName>
    </recommendedName>
</protein>
<feature type="transmembrane region" description="Helical" evidence="1">
    <location>
        <begin position="242"/>
        <end position="260"/>
    </location>
</feature>
<gene>
    <name evidence="2" type="ORF">ACFFQA_21280</name>
</gene>
<evidence type="ECO:0000313" key="3">
    <source>
        <dbReference type="Proteomes" id="UP001589693"/>
    </source>
</evidence>
<evidence type="ECO:0008006" key="4">
    <source>
        <dbReference type="Google" id="ProtNLM"/>
    </source>
</evidence>